<feature type="non-terminal residue" evidence="2">
    <location>
        <position position="1"/>
    </location>
</feature>
<reference evidence="2" key="1">
    <citation type="submission" date="2015-12" db="EMBL/GenBank/DDBJ databases">
        <title>De novo transcriptome assembly of four potential Pierce s Disease insect vectors from Arizona vineyards.</title>
        <authorList>
            <person name="Tassone E.E."/>
        </authorList>
    </citation>
    <scope>NUCLEOTIDE SEQUENCE</scope>
</reference>
<feature type="region of interest" description="Disordered" evidence="1">
    <location>
        <begin position="89"/>
        <end position="115"/>
    </location>
</feature>
<evidence type="ECO:0000313" key="2">
    <source>
        <dbReference type="EMBL" id="JAS31685.1"/>
    </source>
</evidence>
<proteinExistence type="predicted"/>
<dbReference type="AlphaFoldDB" id="A0A1B6E190"/>
<dbReference type="EMBL" id="GEDC01005613">
    <property type="protein sequence ID" value="JAS31685.1"/>
    <property type="molecule type" value="Transcribed_RNA"/>
</dbReference>
<evidence type="ECO:0000256" key="1">
    <source>
        <dbReference type="SAM" id="MobiDB-lite"/>
    </source>
</evidence>
<sequence length="115" mass="12356">RSKQVAATTDSNHSSASTVKLNKVINIATSDSTHPTPISLKRSTRSSLVIMNKRNVWLLNNRSLSINKVNLCGQSLRPVTRNVAKNASLPTGMTLRSSHHVRPTSNRAAKSGVGG</sequence>
<protein>
    <submittedName>
        <fullName evidence="2">Uncharacterized protein</fullName>
    </submittedName>
</protein>
<gene>
    <name evidence="2" type="ORF">g.16941</name>
</gene>
<organism evidence="2">
    <name type="scientific">Clastoptera arizonana</name>
    <name type="common">Arizona spittle bug</name>
    <dbReference type="NCBI Taxonomy" id="38151"/>
    <lineage>
        <taxon>Eukaryota</taxon>
        <taxon>Metazoa</taxon>
        <taxon>Ecdysozoa</taxon>
        <taxon>Arthropoda</taxon>
        <taxon>Hexapoda</taxon>
        <taxon>Insecta</taxon>
        <taxon>Pterygota</taxon>
        <taxon>Neoptera</taxon>
        <taxon>Paraneoptera</taxon>
        <taxon>Hemiptera</taxon>
        <taxon>Auchenorrhyncha</taxon>
        <taxon>Cercopoidea</taxon>
        <taxon>Clastopteridae</taxon>
        <taxon>Clastoptera</taxon>
    </lineage>
</organism>
<accession>A0A1B6E190</accession>
<name>A0A1B6E190_9HEMI</name>